<evidence type="ECO:0000313" key="14">
    <source>
        <dbReference type="Proteomes" id="UP000192342"/>
    </source>
</evidence>
<feature type="binding site" evidence="12">
    <location>
        <position position="20"/>
    </location>
    <ligand>
        <name>substrate</name>
    </ligand>
</feature>
<name>A0A1Y1SBH8_9GAMM</name>
<dbReference type="InterPro" id="IPR050793">
    <property type="entry name" value="CMP-NeuNAc_synthase"/>
</dbReference>
<evidence type="ECO:0000256" key="8">
    <source>
        <dbReference type="ARBA" id="ARBA00022801"/>
    </source>
</evidence>
<comment type="cofactor">
    <cofactor evidence="2 11 12">
        <name>Mg(2+)</name>
        <dbReference type="ChEBI" id="CHEBI:18420"/>
    </cofactor>
</comment>
<dbReference type="OrthoDB" id="9805604at2"/>
<dbReference type="SFLD" id="SFLDG01136">
    <property type="entry name" value="C1.6:_Phosphoserine_Phosphatas"/>
    <property type="match status" value="1"/>
</dbReference>
<protein>
    <recommendedName>
        <fullName evidence="6 11">3-deoxy-D-manno-octulosonate 8-phosphate phosphatase KdsC</fullName>
        <ecNumber evidence="5 11">3.1.3.45</ecNumber>
    </recommendedName>
    <alternativeName>
        <fullName evidence="10 11">KDO 8-P phosphatase</fullName>
    </alternativeName>
</protein>
<evidence type="ECO:0000256" key="4">
    <source>
        <dbReference type="ARBA" id="ARBA00011881"/>
    </source>
</evidence>
<dbReference type="GO" id="GO:0008781">
    <property type="term" value="F:N-acylneuraminate cytidylyltransferase activity"/>
    <property type="evidence" value="ECO:0007669"/>
    <property type="project" value="TreeGrafter"/>
</dbReference>
<evidence type="ECO:0000256" key="12">
    <source>
        <dbReference type="PIRSR" id="PIRSR006118-2"/>
    </source>
</evidence>
<dbReference type="SFLD" id="SFLDS00003">
    <property type="entry name" value="Haloacid_Dehalogenase"/>
    <property type="match status" value="1"/>
</dbReference>
<evidence type="ECO:0000313" key="13">
    <source>
        <dbReference type="EMBL" id="ORE85463.1"/>
    </source>
</evidence>
<keyword evidence="8 11" id="KW-0378">Hydrolase</keyword>
<dbReference type="SFLD" id="SFLDG01138">
    <property type="entry name" value="C1.6.2:_Deoxy-d-mannose-octulo"/>
    <property type="match status" value="1"/>
</dbReference>
<dbReference type="Proteomes" id="UP000192342">
    <property type="component" value="Unassembled WGS sequence"/>
</dbReference>
<dbReference type="InterPro" id="IPR010023">
    <property type="entry name" value="KdsC_fam"/>
</dbReference>
<evidence type="ECO:0000256" key="9">
    <source>
        <dbReference type="ARBA" id="ARBA00022842"/>
    </source>
</evidence>
<dbReference type="EMBL" id="AQQV01000004">
    <property type="protein sequence ID" value="ORE85463.1"/>
    <property type="molecule type" value="Genomic_DNA"/>
</dbReference>
<dbReference type="FunFam" id="3.40.50.1000:FF:000029">
    <property type="entry name" value="3-deoxy-D-manno-octulosonate 8-phosphate phosphatase KdsC"/>
    <property type="match status" value="1"/>
</dbReference>
<comment type="caution">
    <text evidence="13">The sequence shown here is derived from an EMBL/GenBank/DDBJ whole genome shotgun (WGS) entry which is preliminary data.</text>
</comment>
<comment type="catalytic activity">
    <reaction evidence="1 11">
        <text>3-deoxy-alpha-D-manno-2-octulosonate-8-phosphate + H2O = 3-deoxy-alpha-D-manno-oct-2-ulosonate + phosphate</text>
        <dbReference type="Rhea" id="RHEA:11500"/>
        <dbReference type="ChEBI" id="CHEBI:15377"/>
        <dbReference type="ChEBI" id="CHEBI:43474"/>
        <dbReference type="ChEBI" id="CHEBI:85985"/>
        <dbReference type="ChEBI" id="CHEBI:85986"/>
        <dbReference type="EC" id="3.1.3.45"/>
    </reaction>
</comment>
<dbReference type="PIRSF" id="PIRSF006118">
    <property type="entry name" value="KDO8-P_Ptase"/>
    <property type="match status" value="1"/>
</dbReference>
<organism evidence="13 14">
    <name type="scientific">Oceanococcus atlanticus</name>
    <dbReference type="NCBI Taxonomy" id="1317117"/>
    <lineage>
        <taxon>Bacteria</taxon>
        <taxon>Pseudomonadati</taxon>
        <taxon>Pseudomonadota</taxon>
        <taxon>Gammaproteobacteria</taxon>
        <taxon>Chromatiales</taxon>
        <taxon>Oceanococcaceae</taxon>
        <taxon>Oceanococcus</taxon>
    </lineage>
</organism>
<evidence type="ECO:0000256" key="7">
    <source>
        <dbReference type="ARBA" id="ARBA00022723"/>
    </source>
</evidence>
<comment type="similarity">
    <text evidence="3 11">Belongs to the KdsC family.</text>
</comment>
<dbReference type="AlphaFoldDB" id="A0A1Y1SBH8"/>
<feature type="binding site" evidence="12">
    <location>
        <position position="18"/>
    </location>
    <ligand>
        <name>Mg(2+)</name>
        <dbReference type="ChEBI" id="CHEBI:18420"/>
    </ligand>
</feature>
<dbReference type="InterPro" id="IPR023214">
    <property type="entry name" value="HAD_sf"/>
</dbReference>
<evidence type="ECO:0000256" key="10">
    <source>
        <dbReference type="ARBA" id="ARBA00031051"/>
    </source>
</evidence>
<dbReference type="CDD" id="cd01630">
    <property type="entry name" value="HAD_KDO-like"/>
    <property type="match status" value="1"/>
</dbReference>
<dbReference type="STRING" id="1317117.ATO7_14613"/>
<comment type="subunit">
    <text evidence="4 11">Homotetramer.</text>
</comment>
<dbReference type="PANTHER" id="PTHR21485">
    <property type="entry name" value="HAD SUPERFAMILY MEMBERS CMAS AND KDSC"/>
    <property type="match status" value="1"/>
</dbReference>
<keyword evidence="14" id="KW-1185">Reference proteome</keyword>
<feature type="binding site" evidence="12">
    <location>
        <position position="111"/>
    </location>
    <ligand>
        <name>Mg(2+)</name>
        <dbReference type="ChEBI" id="CHEBI:18420"/>
    </ligand>
</feature>
<dbReference type="GO" id="GO:0009103">
    <property type="term" value="P:lipopolysaccharide biosynthetic process"/>
    <property type="evidence" value="ECO:0007669"/>
    <property type="project" value="UniProtKB-UniRule"/>
</dbReference>
<dbReference type="NCBIfam" id="TIGR01662">
    <property type="entry name" value="HAD-SF-IIIA"/>
    <property type="match status" value="1"/>
</dbReference>
<dbReference type="InterPro" id="IPR006549">
    <property type="entry name" value="HAD-SF_hydro_IIIA"/>
</dbReference>
<evidence type="ECO:0000256" key="1">
    <source>
        <dbReference type="ARBA" id="ARBA00000898"/>
    </source>
</evidence>
<accession>A0A1Y1SBH8</accession>
<keyword evidence="7 11" id="KW-0479">Metal-binding</keyword>
<dbReference type="RefSeq" id="WP_083563070.1">
    <property type="nucleotide sequence ID" value="NZ_AQQV01000004.1"/>
</dbReference>
<dbReference type="NCBIfam" id="TIGR01670">
    <property type="entry name" value="KdsC-phosphatas"/>
    <property type="match status" value="1"/>
</dbReference>
<sequence length="163" mass="17281">MNDDLRARLSALKLVIFDIDGVLTDGKLYLGPDGQEWRSTHVRDGLGLKNLQAAGIVTAVISGRPAGGLAQRLKSLGVTHRYFGQDDKLPLFEELIEHLGISPQQAAMVGDDTPDLPLFAACGAAFCPADAHADVRAAADWVAPSNGGHGAVREISDLILSTR</sequence>
<dbReference type="PANTHER" id="PTHR21485:SF3">
    <property type="entry name" value="N-ACYLNEURAMINATE CYTIDYLYLTRANSFERASE"/>
    <property type="match status" value="1"/>
</dbReference>
<dbReference type="GO" id="GO:0046872">
    <property type="term" value="F:metal ion binding"/>
    <property type="evidence" value="ECO:0007669"/>
    <property type="project" value="UniProtKB-UniRule"/>
</dbReference>
<evidence type="ECO:0000256" key="6">
    <source>
        <dbReference type="ARBA" id="ARBA00020092"/>
    </source>
</evidence>
<proteinExistence type="inferred from homology"/>
<dbReference type="GO" id="GO:0019143">
    <property type="term" value="F:3-deoxy-manno-octulosonate-8-phosphatase activity"/>
    <property type="evidence" value="ECO:0007669"/>
    <property type="project" value="UniProtKB-UniRule"/>
</dbReference>
<dbReference type="Pfam" id="PF08282">
    <property type="entry name" value="Hydrolase_3"/>
    <property type="match status" value="1"/>
</dbReference>
<reference evidence="13 14" key="1">
    <citation type="submission" date="2013-04" db="EMBL/GenBank/DDBJ databases">
        <title>Oceanococcus atlanticus 22II-S10r2 Genome Sequencing.</title>
        <authorList>
            <person name="Lai Q."/>
            <person name="Li G."/>
            <person name="Shao Z."/>
        </authorList>
    </citation>
    <scope>NUCLEOTIDE SEQUENCE [LARGE SCALE GENOMIC DNA]</scope>
    <source>
        <strain evidence="13 14">22II-S10r2</strain>
    </source>
</reference>
<keyword evidence="9 11" id="KW-0460">Magnesium</keyword>
<evidence type="ECO:0000256" key="2">
    <source>
        <dbReference type="ARBA" id="ARBA00001946"/>
    </source>
</evidence>
<keyword evidence="11" id="KW-0448">Lipopolysaccharide biosynthesis</keyword>
<dbReference type="Gene3D" id="3.40.50.1000">
    <property type="entry name" value="HAD superfamily/HAD-like"/>
    <property type="match status" value="1"/>
</dbReference>
<evidence type="ECO:0000256" key="11">
    <source>
        <dbReference type="PIRNR" id="PIRNR006118"/>
    </source>
</evidence>
<dbReference type="InterPro" id="IPR036412">
    <property type="entry name" value="HAD-like_sf"/>
</dbReference>
<comment type="function">
    <text evidence="11">Catalyzes the hydrolysis of 3-deoxy-D-manno-octulosonate 8-phosphate (KDO 8-P) to 3-deoxy-D-manno-octulosonate (KDO) and inorganic phosphate.</text>
</comment>
<dbReference type="SUPFAM" id="SSF56784">
    <property type="entry name" value="HAD-like"/>
    <property type="match status" value="1"/>
</dbReference>
<evidence type="ECO:0000256" key="5">
    <source>
        <dbReference type="ARBA" id="ARBA00013066"/>
    </source>
</evidence>
<evidence type="ECO:0000256" key="3">
    <source>
        <dbReference type="ARBA" id="ARBA00005893"/>
    </source>
</evidence>
<gene>
    <name evidence="13" type="ORF">ATO7_14613</name>
</gene>
<dbReference type="EC" id="3.1.3.45" evidence="5 11"/>